<dbReference type="EMBL" id="FXTO01000025">
    <property type="protein sequence ID" value="SMO92532.1"/>
    <property type="molecule type" value="Genomic_DNA"/>
</dbReference>
<protein>
    <submittedName>
        <fullName evidence="2">Phosphatase</fullName>
    </submittedName>
</protein>
<evidence type="ECO:0000313" key="2">
    <source>
        <dbReference type="EMBL" id="SMO92532.1"/>
    </source>
</evidence>
<keyword evidence="3" id="KW-1185">Reference proteome</keyword>
<dbReference type="SUPFAM" id="SSF52799">
    <property type="entry name" value="(Phosphotyrosine protein) phosphatases II"/>
    <property type="match status" value="1"/>
</dbReference>
<dbReference type="Proteomes" id="UP000316030">
    <property type="component" value="Unassembled WGS sequence"/>
</dbReference>
<evidence type="ECO:0000313" key="3">
    <source>
        <dbReference type="Proteomes" id="UP000316030"/>
    </source>
</evidence>
<dbReference type="AlphaFoldDB" id="A0A521F8J6"/>
<dbReference type="Pfam" id="PF22741">
    <property type="entry name" value="PTP-NADK"/>
    <property type="match status" value="1"/>
</dbReference>
<dbReference type="RefSeq" id="WP_142494295.1">
    <property type="nucleotide sequence ID" value="NZ_FXTO01000025.1"/>
</dbReference>
<dbReference type="Gene3D" id="3.90.190.10">
    <property type="entry name" value="Protein tyrosine phosphatase superfamily"/>
    <property type="match status" value="1"/>
</dbReference>
<sequence length="227" mass="26137">MKAFAKLKQWERNLRLETEYDLSDPAQRKRAMTHYHWLDHAILRYHWHNFFEIAPGVYRSNQPTHDRFVKYAAMGIKTVLNLRGSANHARYLFEKESCDALGLTLINLPLQARKAPPAQNLLDLIDAFRAAERPMMMHCKSGADRAGLASTIYLMVIEGEPVEKARRMLSPRYIHFKWTKTGVLDHLLDRYAAANAAAPIAFQDWVATQYDPAQIQAEFNARRKGGK</sequence>
<reference evidence="2 3" key="1">
    <citation type="submission" date="2017-05" db="EMBL/GenBank/DDBJ databases">
        <authorList>
            <person name="Varghese N."/>
            <person name="Submissions S."/>
        </authorList>
    </citation>
    <scope>NUCLEOTIDE SEQUENCE [LARGE SCALE GENOMIC DNA]</scope>
    <source>
        <strain evidence="2 3">DSM 29506</strain>
    </source>
</reference>
<proteinExistence type="predicted"/>
<dbReference type="OrthoDB" id="9814896at2"/>
<feature type="domain" description="Tyrosine specific protein phosphatases" evidence="1">
    <location>
        <begin position="119"/>
        <end position="169"/>
    </location>
</feature>
<dbReference type="PROSITE" id="PS50056">
    <property type="entry name" value="TYR_PHOSPHATASE_2"/>
    <property type="match status" value="1"/>
</dbReference>
<dbReference type="InterPro" id="IPR055214">
    <property type="entry name" value="PTP-NADK"/>
</dbReference>
<gene>
    <name evidence="2" type="ORF">SAMN06265173_12513</name>
</gene>
<name>A0A521F8J6_9RHOB</name>
<dbReference type="InterPro" id="IPR029021">
    <property type="entry name" value="Prot-tyrosine_phosphatase-like"/>
</dbReference>
<accession>A0A521F8J6</accession>
<dbReference type="InterPro" id="IPR000387">
    <property type="entry name" value="Tyr_Pase_dom"/>
</dbReference>
<organism evidence="2 3">
    <name type="scientific">Thalassovita litoralis</name>
    <dbReference type="NCBI Taxonomy" id="1010611"/>
    <lineage>
        <taxon>Bacteria</taxon>
        <taxon>Pseudomonadati</taxon>
        <taxon>Pseudomonadota</taxon>
        <taxon>Alphaproteobacteria</taxon>
        <taxon>Rhodobacterales</taxon>
        <taxon>Roseobacteraceae</taxon>
        <taxon>Thalassovita</taxon>
    </lineage>
</organism>
<evidence type="ECO:0000259" key="1">
    <source>
        <dbReference type="PROSITE" id="PS50056"/>
    </source>
</evidence>